<proteinExistence type="predicted"/>
<keyword evidence="1" id="KW-0663">Pyridoxal phosphate</keyword>
<evidence type="ECO:0000256" key="2">
    <source>
        <dbReference type="SAM" id="MobiDB-lite"/>
    </source>
</evidence>
<dbReference type="Proteomes" id="UP000593564">
    <property type="component" value="Unassembled WGS sequence"/>
</dbReference>
<accession>A0A7J7GJ13</accession>
<dbReference type="SUPFAM" id="SSF53383">
    <property type="entry name" value="PLP-dependent transferases"/>
    <property type="match status" value="1"/>
</dbReference>
<feature type="non-terminal residue" evidence="3">
    <location>
        <position position="1"/>
    </location>
</feature>
<comment type="caution">
    <text evidence="3">The sequence shown here is derived from an EMBL/GenBank/DDBJ whole genome shotgun (WGS) entry which is preliminary data.</text>
</comment>
<sequence length="237" mass="27081">KINNSKHTQSHSSKSSPRSSSSQAQDHLAVSRLESFEMPMSDDSSEKKLSWLRSQSIGGDVEFESPFGKRRLTNADHTASGRCLHYIENYIINNVLPFYGSSHSSDSYVGERTTKMMLEASQYVKRCLGDREDDALIFCGWGTTTAIKRLQEVMGIAIPSTMRERVLKCLQISSSEERWVARPIQIINRRIKRLRNKEIPLVKVDSKNHGGTYATWETEEDITKRYPDLFPLDPVFF</sequence>
<gene>
    <name evidence="3" type="ORF">HYC85_021644</name>
</gene>
<dbReference type="PANTHER" id="PTHR43586:SF8">
    <property type="entry name" value="CYSTEINE DESULFURASE 1, CHLOROPLASTIC"/>
    <property type="match status" value="1"/>
</dbReference>
<dbReference type="EMBL" id="JACBKZ010000010">
    <property type="protein sequence ID" value="KAF5940477.1"/>
    <property type="molecule type" value="Genomic_DNA"/>
</dbReference>
<dbReference type="AlphaFoldDB" id="A0A7J7GJ13"/>
<evidence type="ECO:0000313" key="4">
    <source>
        <dbReference type="Proteomes" id="UP000593564"/>
    </source>
</evidence>
<reference evidence="3 4" key="2">
    <citation type="submission" date="2020-07" db="EMBL/GenBank/DDBJ databases">
        <title>Genome assembly of wild tea tree DASZ reveals pedigree and selection history of tea varieties.</title>
        <authorList>
            <person name="Zhang W."/>
        </authorList>
    </citation>
    <scope>NUCLEOTIDE SEQUENCE [LARGE SCALE GENOMIC DNA]</scope>
    <source>
        <strain evidence="4">cv. G240</strain>
        <tissue evidence="3">Leaf</tissue>
    </source>
</reference>
<organism evidence="3 4">
    <name type="scientific">Camellia sinensis</name>
    <name type="common">Tea plant</name>
    <name type="synonym">Thea sinensis</name>
    <dbReference type="NCBI Taxonomy" id="4442"/>
    <lineage>
        <taxon>Eukaryota</taxon>
        <taxon>Viridiplantae</taxon>
        <taxon>Streptophyta</taxon>
        <taxon>Embryophyta</taxon>
        <taxon>Tracheophyta</taxon>
        <taxon>Spermatophyta</taxon>
        <taxon>Magnoliopsida</taxon>
        <taxon>eudicotyledons</taxon>
        <taxon>Gunneridae</taxon>
        <taxon>Pentapetalae</taxon>
        <taxon>asterids</taxon>
        <taxon>Ericales</taxon>
        <taxon>Theaceae</taxon>
        <taxon>Camellia</taxon>
    </lineage>
</organism>
<dbReference type="PANTHER" id="PTHR43586">
    <property type="entry name" value="CYSTEINE DESULFURASE"/>
    <property type="match status" value="1"/>
</dbReference>
<evidence type="ECO:0000313" key="3">
    <source>
        <dbReference type="EMBL" id="KAF5940477.1"/>
    </source>
</evidence>
<reference evidence="4" key="1">
    <citation type="journal article" date="2020" name="Nat. Commun.">
        <title>Genome assembly of wild tea tree DASZ reveals pedigree and selection history of tea varieties.</title>
        <authorList>
            <person name="Zhang W."/>
            <person name="Zhang Y."/>
            <person name="Qiu H."/>
            <person name="Guo Y."/>
            <person name="Wan H."/>
            <person name="Zhang X."/>
            <person name="Scossa F."/>
            <person name="Alseekh S."/>
            <person name="Zhang Q."/>
            <person name="Wang P."/>
            <person name="Xu L."/>
            <person name="Schmidt M.H."/>
            <person name="Jia X."/>
            <person name="Li D."/>
            <person name="Zhu A."/>
            <person name="Guo F."/>
            <person name="Chen W."/>
            <person name="Ni D."/>
            <person name="Usadel B."/>
            <person name="Fernie A.R."/>
            <person name="Wen W."/>
        </authorList>
    </citation>
    <scope>NUCLEOTIDE SEQUENCE [LARGE SCALE GENOMIC DNA]</scope>
    <source>
        <strain evidence="4">cv. G240</strain>
    </source>
</reference>
<name>A0A7J7GJ13_CAMSI</name>
<feature type="compositionally biased region" description="Low complexity" evidence="2">
    <location>
        <begin position="1"/>
        <end position="23"/>
    </location>
</feature>
<protein>
    <submittedName>
        <fullName evidence="3">Uncharacterized protein</fullName>
    </submittedName>
</protein>
<feature type="region of interest" description="Disordered" evidence="2">
    <location>
        <begin position="1"/>
        <end position="41"/>
    </location>
</feature>
<evidence type="ECO:0000256" key="1">
    <source>
        <dbReference type="ARBA" id="ARBA00022898"/>
    </source>
</evidence>
<keyword evidence="4" id="KW-1185">Reference proteome</keyword>
<dbReference type="InterPro" id="IPR015424">
    <property type="entry name" value="PyrdxlP-dep_Trfase"/>
</dbReference>